<dbReference type="AlphaFoldDB" id="A0A075I1Z8"/>
<keyword evidence="1" id="KW-0472">Membrane</keyword>
<dbReference type="GO" id="GO:0004175">
    <property type="term" value="F:endopeptidase activity"/>
    <property type="evidence" value="ECO:0007669"/>
    <property type="project" value="UniProtKB-ARBA"/>
</dbReference>
<dbReference type="InterPro" id="IPR003675">
    <property type="entry name" value="Rce1/LyrA-like_dom"/>
</dbReference>
<evidence type="ECO:0000256" key="1">
    <source>
        <dbReference type="SAM" id="Phobius"/>
    </source>
</evidence>
<sequence length="165" mass="18863">MILFTAAIFGPKKNFVAVLQSMISEGRYKIQDSYIVTVIKWFSILVIVSGIIISVQEFIGISVEQPEAPNQLIQFFDISLAPIIEELGFRVVLIGLPLFMLYSHKSSFKFLVKSLWWPWQNLRNVNMKKALLVIVIVGVLFGAAHIFQMKRGVLVNWHRQSLVEL</sequence>
<name>A0A075I1Z8_9ARCH</name>
<feature type="domain" description="CAAX prenyl protease 2/Lysostaphin resistance protein A-like" evidence="2">
    <location>
        <begin position="76"/>
        <end position="148"/>
    </location>
</feature>
<evidence type="ECO:0000259" key="2">
    <source>
        <dbReference type="Pfam" id="PF02517"/>
    </source>
</evidence>
<protein>
    <submittedName>
        <fullName evidence="3">Abortive infection protein</fullName>
    </submittedName>
</protein>
<organism evidence="3">
    <name type="scientific">uncultured marine thaumarchaeote SAT1000_06_B02</name>
    <dbReference type="NCBI Taxonomy" id="1456361"/>
    <lineage>
        <taxon>Archaea</taxon>
        <taxon>Nitrososphaerota</taxon>
        <taxon>environmental samples</taxon>
    </lineage>
</organism>
<evidence type="ECO:0000313" key="3">
    <source>
        <dbReference type="EMBL" id="AIF21835.1"/>
    </source>
</evidence>
<keyword evidence="1" id="KW-0812">Transmembrane</keyword>
<reference evidence="3" key="1">
    <citation type="journal article" date="2014" name="Genome Biol. Evol.">
        <title>Pangenome evidence for extensive interdomain horizontal transfer affecting lineage core and shell genes in uncultured planktonic thaumarchaeota and euryarchaeota.</title>
        <authorList>
            <person name="Deschamps P."/>
            <person name="Zivanovic Y."/>
            <person name="Moreira D."/>
            <person name="Rodriguez-Valera F."/>
            <person name="Lopez-Garcia P."/>
        </authorList>
    </citation>
    <scope>NUCLEOTIDE SEQUENCE</scope>
</reference>
<feature type="transmembrane region" description="Helical" evidence="1">
    <location>
        <begin position="34"/>
        <end position="55"/>
    </location>
</feature>
<dbReference type="GO" id="GO:0080120">
    <property type="term" value="P:CAAX-box protein maturation"/>
    <property type="evidence" value="ECO:0007669"/>
    <property type="project" value="UniProtKB-ARBA"/>
</dbReference>
<accession>A0A075I1Z8</accession>
<dbReference type="EMBL" id="KF901199">
    <property type="protein sequence ID" value="AIF21835.1"/>
    <property type="molecule type" value="Genomic_DNA"/>
</dbReference>
<dbReference type="Pfam" id="PF02517">
    <property type="entry name" value="Rce1-like"/>
    <property type="match status" value="1"/>
</dbReference>
<keyword evidence="1" id="KW-1133">Transmembrane helix</keyword>
<proteinExistence type="predicted"/>
<feature type="transmembrane region" description="Helical" evidence="1">
    <location>
        <begin position="130"/>
        <end position="147"/>
    </location>
</feature>
<feature type="transmembrane region" description="Helical" evidence="1">
    <location>
        <begin position="87"/>
        <end position="104"/>
    </location>
</feature>